<dbReference type="InterPro" id="IPR050173">
    <property type="entry name" value="ABC_transporter_C-like"/>
</dbReference>
<proteinExistence type="predicted"/>
<evidence type="ECO:0000256" key="3">
    <source>
        <dbReference type="SAM" id="Phobius"/>
    </source>
</evidence>
<feature type="transmembrane region" description="Helical" evidence="3">
    <location>
        <begin position="27"/>
        <end position="54"/>
    </location>
</feature>
<dbReference type="HOGENOM" id="CLU_796902_0_0_1"/>
<keyword evidence="1" id="KW-0547">Nucleotide-binding</keyword>
<protein>
    <submittedName>
        <fullName evidence="5">ABC transporter C family member 8</fullName>
    </submittedName>
</protein>
<evidence type="ECO:0000256" key="1">
    <source>
        <dbReference type="ARBA" id="ARBA00022741"/>
    </source>
</evidence>
<evidence type="ECO:0000313" key="5">
    <source>
        <dbReference type="EMBL" id="KGQ09778.1"/>
    </source>
</evidence>
<dbReference type="EMBL" id="ANFO01000403">
    <property type="protein sequence ID" value="KGQ09778.1"/>
    <property type="molecule type" value="Genomic_DNA"/>
</dbReference>
<feature type="domain" description="ABC transporter" evidence="4">
    <location>
        <begin position="234"/>
        <end position="336"/>
    </location>
</feature>
<accession>A0A0A2VQB1</accession>
<feature type="transmembrane region" description="Helical" evidence="3">
    <location>
        <begin position="60"/>
        <end position="83"/>
    </location>
</feature>
<dbReference type="InterPro" id="IPR003439">
    <property type="entry name" value="ABC_transporter-like_ATP-bd"/>
</dbReference>
<dbReference type="STRING" id="1245745.A0A0A2VQB1"/>
<name>A0A0A2VQB1_BEABA</name>
<keyword evidence="2" id="KW-0067">ATP-binding</keyword>
<dbReference type="Proteomes" id="UP000030106">
    <property type="component" value="Unassembled WGS sequence"/>
</dbReference>
<dbReference type="SUPFAM" id="SSF52540">
    <property type="entry name" value="P-loop containing nucleoside triphosphate hydrolases"/>
    <property type="match status" value="1"/>
</dbReference>
<dbReference type="GO" id="GO:0042626">
    <property type="term" value="F:ATPase-coupled transmembrane transporter activity"/>
    <property type="evidence" value="ECO:0007669"/>
    <property type="project" value="TreeGrafter"/>
</dbReference>
<comment type="caution">
    <text evidence="5">The sequence shown here is derived from an EMBL/GenBank/DDBJ whole genome shotgun (WGS) entry which is preliminary data.</text>
</comment>
<sequence length="348" mass="38703">MATPTSRRSWNLSMCTFIIDSVGRWTFAAWLIPIFLISFGESVPVIFIRVWVLAAPENMAYFAGYVVLPDIRVVAGLLLYYFLQTSRQVRSIQLAAKTPLYKYFDETASGLRHSRAMGLQSGNFLVGLKIFDCLLPFDVSKSRASGYDSCSGNRSFVPNIDYLELVSSKLLRELGDLEHSFNALSRLRDFLTNTPTEPEPEPIDLPTNWPSQGRIEIKNVTASYARNAPSRLLDVSLSVVPGNKVVITGYDSGKSSLFMSLLGFLECSGTIEIDGIDIFKVERDTLRSRSITISQDYLDLRGTVRSNLRPFIMNTPATNGSPPDDQVRHVLETVSLLPRIDGQAGLDA</sequence>
<dbReference type="Gene3D" id="3.40.50.300">
    <property type="entry name" value="P-loop containing nucleotide triphosphate hydrolases"/>
    <property type="match status" value="1"/>
</dbReference>
<keyword evidence="3" id="KW-0812">Transmembrane</keyword>
<dbReference type="Pfam" id="PF00005">
    <property type="entry name" value="ABC_tran"/>
    <property type="match status" value="1"/>
</dbReference>
<keyword evidence="3" id="KW-1133">Transmembrane helix</keyword>
<dbReference type="PANTHER" id="PTHR24223:SF399">
    <property type="entry name" value="ABC TRANSPORTER ATNG"/>
    <property type="match status" value="1"/>
</dbReference>
<dbReference type="PANTHER" id="PTHR24223">
    <property type="entry name" value="ATP-BINDING CASSETTE SUB-FAMILY C"/>
    <property type="match status" value="1"/>
</dbReference>
<organism evidence="5 6">
    <name type="scientific">Beauveria bassiana D1-5</name>
    <dbReference type="NCBI Taxonomy" id="1245745"/>
    <lineage>
        <taxon>Eukaryota</taxon>
        <taxon>Fungi</taxon>
        <taxon>Dikarya</taxon>
        <taxon>Ascomycota</taxon>
        <taxon>Pezizomycotina</taxon>
        <taxon>Sordariomycetes</taxon>
        <taxon>Hypocreomycetidae</taxon>
        <taxon>Hypocreales</taxon>
        <taxon>Cordycipitaceae</taxon>
        <taxon>Beauveria</taxon>
    </lineage>
</organism>
<dbReference type="GO" id="GO:0016020">
    <property type="term" value="C:membrane"/>
    <property type="evidence" value="ECO:0007669"/>
    <property type="project" value="TreeGrafter"/>
</dbReference>
<evidence type="ECO:0000313" key="6">
    <source>
        <dbReference type="Proteomes" id="UP000030106"/>
    </source>
</evidence>
<keyword evidence="3" id="KW-0472">Membrane</keyword>
<reference evidence="5 6" key="1">
    <citation type="submission" date="2012-10" db="EMBL/GenBank/DDBJ databases">
        <title>Genome sequencing and analysis of entomopathogenic fungi Beauveria bassiana D1-5.</title>
        <authorList>
            <person name="Li Q."/>
            <person name="Wang L."/>
            <person name="Zhang Z."/>
            <person name="Wang Q."/>
            <person name="Ren J."/>
            <person name="Wang M."/>
            <person name="Xu W."/>
            <person name="Wang J."/>
            <person name="Lu Y."/>
            <person name="Du Q."/>
            <person name="Sun Z."/>
        </authorList>
    </citation>
    <scope>NUCLEOTIDE SEQUENCE [LARGE SCALE GENOMIC DNA]</scope>
    <source>
        <strain evidence="5 6">D1-5</strain>
    </source>
</reference>
<dbReference type="AlphaFoldDB" id="A0A0A2VQB1"/>
<dbReference type="GO" id="GO:0005524">
    <property type="term" value="F:ATP binding"/>
    <property type="evidence" value="ECO:0007669"/>
    <property type="project" value="UniProtKB-KW"/>
</dbReference>
<gene>
    <name evidence="5" type="ORF">BBAD15_g4881</name>
</gene>
<evidence type="ECO:0000256" key="2">
    <source>
        <dbReference type="ARBA" id="ARBA00022840"/>
    </source>
</evidence>
<dbReference type="InterPro" id="IPR027417">
    <property type="entry name" value="P-loop_NTPase"/>
</dbReference>
<evidence type="ECO:0000259" key="4">
    <source>
        <dbReference type="Pfam" id="PF00005"/>
    </source>
</evidence>
<dbReference type="GO" id="GO:0016887">
    <property type="term" value="F:ATP hydrolysis activity"/>
    <property type="evidence" value="ECO:0007669"/>
    <property type="project" value="InterPro"/>
</dbReference>